<feature type="transmembrane region" description="Helical" evidence="5">
    <location>
        <begin position="228"/>
        <end position="248"/>
    </location>
</feature>
<gene>
    <name evidence="7" type="ORF">SAE01_31500</name>
</gene>
<dbReference type="Proteomes" id="UP000321513">
    <property type="component" value="Unassembled WGS sequence"/>
</dbReference>
<feature type="domain" description="SLC26A/SulP transporter" evidence="6">
    <location>
        <begin position="10"/>
        <end position="381"/>
    </location>
</feature>
<feature type="transmembrane region" description="Helical" evidence="5">
    <location>
        <begin position="61"/>
        <end position="79"/>
    </location>
</feature>
<feature type="transmembrane region" description="Helical" evidence="5">
    <location>
        <begin position="12"/>
        <end position="31"/>
    </location>
</feature>
<feature type="transmembrane region" description="Helical" evidence="5">
    <location>
        <begin position="85"/>
        <end position="102"/>
    </location>
</feature>
<evidence type="ECO:0000256" key="2">
    <source>
        <dbReference type="ARBA" id="ARBA00022692"/>
    </source>
</evidence>
<evidence type="ECO:0000256" key="1">
    <source>
        <dbReference type="ARBA" id="ARBA00004141"/>
    </source>
</evidence>
<organism evidence="7 8">
    <name type="scientific">Segetibacter aerophilus</name>
    <dbReference type="NCBI Taxonomy" id="670293"/>
    <lineage>
        <taxon>Bacteria</taxon>
        <taxon>Pseudomonadati</taxon>
        <taxon>Bacteroidota</taxon>
        <taxon>Chitinophagia</taxon>
        <taxon>Chitinophagales</taxon>
        <taxon>Chitinophagaceae</taxon>
        <taxon>Segetibacter</taxon>
    </lineage>
</organism>
<comment type="subcellular location">
    <subcellularLocation>
        <location evidence="1">Membrane</location>
        <topology evidence="1">Multi-pass membrane protein</topology>
    </subcellularLocation>
</comment>
<feature type="transmembrane region" description="Helical" evidence="5">
    <location>
        <begin position="301"/>
        <end position="320"/>
    </location>
</feature>
<keyword evidence="2 5" id="KW-0812">Transmembrane</keyword>
<name>A0A512BFC1_9BACT</name>
<sequence>MKKYLQNVGSDLPSAIVVFLVALPLCLGIALGSGAPLFSGIIAGIVGGIVIGTLSGSQLSVSGPAAGLTAIVVAAITKLQVYEAFLVAVVIAGVIQTIFGFLKAGVIGDYIPNSVIKGMLAAIGLILIMKQLPHFFGYDKDYEGDQSFVQADNENTFSELFKIFNVITPAAAIIGFVSMFILILWETKAFKAKKALTLVPGPLVVVLVAVVLNILFKSYSPGFELEDKHLVTLPIADTPAMFVSFFTFPDFSFIKNPQVWISGLTIAIVASLETLLGIEAVDKLDPFKRVTPTNRELKAQGVGNMVSGLIGGLPLTSVIVRSSANVMAGAKTKMSTIFHGTLLLLSVFFIPKVMNLIPLSALAAILIFTGYKLAKVGLFKEFYVRGWDQFIPFVVTIVAILLSDLLIGIVIGVMVGLFFMIRSNFRSSVFVVNDENRYLVRLRKDVSFLNKPIVKQKLEEVPANSFIIIDATRADFIDKDIIEEINNFLKHAHLKNIKVEIKKSMYKSMHTLFNEQPKLLVR</sequence>
<feature type="transmembrane region" description="Helical" evidence="5">
    <location>
        <begin position="37"/>
        <end position="54"/>
    </location>
</feature>
<feature type="transmembrane region" description="Helical" evidence="5">
    <location>
        <begin position="163"/>
        <end position="185"/>
    </location>
</feature>
<feature type="transmembrane region" description="Helical" evidence="5">
    <location>
        <begin position="114"/>
        <end position="132"/>
    </location>
</feature>
<feature type="transmembrane region" description="Helical" evidence="5">
    <location>
        <begin position="390"/>
        <end position="419"/>
    </location>
</feature>
<evidence type="ECO:0000313" key="7">
    <source>
        <dbReference type="EMBL" id="GEO10654.1"/>
    </source>
</evidence>
<proteinExistence type="predicted"/>
<keyword evidence="8" id="KW-1185">Reference proteome</keyword>
<dbReference type="EMBL" id="BJYT01000012">
    <property type="protein sequence ID" value="GEO10654.1"/>
    <property type="molecule type" value="Genomic_DNA"/>
</dbReference>
<dbReference type="OrthoDB" id="9769739at2"/>
<evidence type="ECO:0000256" key="5">
    <source>
        <dbReference type="SAM" id="Phobius"/>
    </source>
</evidence>
<evidence type="ECO:0000313" key="8">
    <source>
        <dbReference type="Proteomes" id="UP000321513"/>
    </source>
</evidence>
<evidence type="ECO:0000259" key="6">
    <source>
        <dbReference type="Pfam" id="PF00916"/>
    </source>
</evidence>
<evidence type="ECO:0000256" key="4">
    <source>
        <dbReference type="ARBA" id="ARBA00023136"/>
    </source>
</evidence>
<dbReference type="Pfam" id="PF00916">
    <property type="entry name" value="Sulfate_transp"/>
    <property type="match status" value="1"/>
</dbReference>
<protein>
    <recommendedName>
        <fullName evidence="6">SLC26A/SulP transporter domain-containing protein</fullName>
    </recommendedName>
</protein>
<dbReference type="AlphaFoldDB" id="A0A512BFC1"/>
<feature type="transmembrane region" description="Helical" evidence="5">
    <location>
        <begin position="341"/>
        <end position="370"/>
    </location>
</feature>
<dbReference type="InterPro" id="IPR011547">
    <property type="entry name" value="SLC26A/SulP_dom"/>
</dbReference>
<dbReference type="GO" id="GO:0055085">
    <property type="term" value="P:transmembrane transport"/>
    <property type="evidence" value="ECO:0007669"/>
    <property type="project" value="InterPro"/>
</dbReference>
<feature type="transmembrane region" description="Helical" evidence="5">
    <location>
        <begin position="197"/>
        <end position="216"/>
    </location>
</feature>
<reference evidence="7 8" key="1">
    <citation type="submission" date="2019-07" db="EMBL/GenBank/DDBJ databases">
        <title>Whole genome shotgun sequence of Segetibacter aerophilus NBRC 106135.</title>
        <authorList>
            <person name="Hosoyama A."/>
            <person name="Uohara A."/>
            <person name="Ohji S."/>
            <person name="Ichikawa N."/>
        </authorList>
    </citation>
    <scope>NUCLEOTIDE SEQUENCE [LARGE SCALE GENOMIC DNA]</scope>
    <source>
        <strain evidence="7 8">NBRC 106135</strain>
    </source>
</reference>
<dbReference type="PANTHER" id="PTHR11814">
    <property type="entry name" value="SULFATE TRANSPORTER"/>
    <property type="match status" value="1"/>
</dbReference>
<feature type="transmembrane region" description="Helical" evidence="5">
    <location>
        <begin position="260"/>
        <end position="281"/>
    </location>
</feature>
<keyword evidence="3 5" id="KW-1133">Transmembrane helix</keyword>
<keyword evidence="4 5" id="KW-0472">Membrane</keyword>
<dbReference type="GO" id="GO:0016020">
    <property type="term" value="C:membrane"/>
    <property type="evidence" value="ECO:0007669"/>
    <property type="project" value="UniProtKB-SubCell"/>
</dbReference>
<comment type="caution">
    <text evidence="7">The sequence shown here is derived from an EMBL/GenBank/DDBJ whole genome shotgun (WGS) entry which is preliminary data.</text>
</comment>
<evidence type="ECO:0000256" key="3">
    <source>
        <dbReference type="ARBA" id="ARBA00022989"/>
    </source>
</evidence>
<dbReference type="RefSeq" id="WP_147204771.1">
    <property type="nucleotide sequence ID" value="NZ_BJYT01000012.1"/>
</dbReference>
<dbReference type="InterPro" id="IPR001902">
    <property type="entry name" value="SLC26A/SulP_fam"/>
</dbReference>
<accession>A0A512BFC1</accession>